<dbReference type="SUPFAM" id="SSF56349">
    <property type="entry name" value="DNA breaking-rejoining enzymes"/>
    <property type="match status" value="1"/>
</dbReference>
<proteinExistence type="predicted"/>
<dbReference type="GO" id="GO:0015074">
    <property type="term" value="P:DNA integration"/>
    <property type="evidence" value="ECO:0007669"/>
    <property type="project" value="UniProtKB-KW"/>
</dbReference>
<protein>
    <submittedName>
        <fullName evidence="5">Site-specific recombinase XerD</fullName>
    </submittedName>
</protein>
<comment type="caution">
    <text evidence="5">The sequence shown here is derived from an EMBL/GenBank/DDBJ whole genome shotgun (WGS) entry which is preliminary data.</text>
</comment>
<dbReference type="PANTHER" id="PTHR30349">
    <property type="entry name" value="PHAGE INTEGRASE-RELATED"/>
    <property type="match status" value="1"/>
</dbReference>
<evidence type="ECO:0000313" key="6">
    <source>
        <dbReference type="Proteomes" id="UP000244060"/>
    </source>
</evidence>
<sequence>MSRPSKGARLYLVTRTGRSPVWVIRDGACEISTRTGHRGEAETALAAYIADRDQRARPRSCLAADEMTVAHALTLYGEEHGPTVADPQRIGYAIEALMTFWGNLRVAAIRGETCRTYARQRGRAPGTIRRELGTLQAALNHCVREGHLLSAPKVTLPEKPRARERWLTQEEAYWLLRAARNLRRDGRHLAWFIVAGLYTGTRKTALLGLRINQPGTDAGWVDTERGVLYRAGSGKRETNKRQPSVRLPRQLRALLAAGARSGRRFVVQTSEGNRVADIKKAWAGAVVKAAEMAARAGREIDLSDTTPHVLRHTAITWAMQRGADMWEAGGFFGVSRETMEEVYAHHHPDHQASAVEAMERRRK</sequence>
<keyword evidence="6" id="KW-1185">Reference proteome</keyword>
<reference evidence="5 6" key="1">
    <citation type="submission" date="2018-04" db="EMBL/GenBank/DDBJ databases">
        <title>Genomic Encyclopedia of Type Strains, Phase III (KMG-III): the genomes of soil and plant-associated and newly described type strains.</title>
        <authorList>
            <person name="Whitman W."/>
        </authorList>
    </citation>
    <scope>NUCLEOTIDE SEQUENCE [LARGE SCALE GENOMIC DNA]</scope>
    <source>
        <strain evidence="5 6">KA25</strain>
    </source>
</reference>
<dbReference type="InterPro" id="IPR011010">
    <property type="entry name" value="DNA_brk_join_enz"/>
</dbReference>
<dbReference type="Proteomes" id="UP000244060">
    <property type="component" value="Unassembled WGS sequence"/>
</dbReference>
<evidence type="ECO:0000256" key="1">
    <source>
        <dbReference type="ARBA" id="ARBA00022908"/>
    </source>
</evidence>
<dbReference type="Pfam" id="PF00589">
    <property type="entry name" value="Phage_integrase"/>
    <property type="match status" value="1"/>
</dbReference>
<keyword evidence="3" id="KW-0233">DNA recombination</keyword>
<gene>
    <name evidence="5" type="ORF">C8J28_115121</name>
</gene>
<accession>A0A2T5JXU3</accession>
<dbReference type="Gene3D" id="1.10.150.130">
    <property type="match status" value="1"/>
</dbReference>
<dbReference type="RefSeq" id="WP_037087093.1">
    <property type="nucleotide sequence ID" value="NZ_QAOT01000015.1"/>
</dbReference>
<evidence type="ECO:0000259" key="4">
    <source>
        <dbReference type="PROSITE" id="PS51898"/>
    </source>
</evidence>
<name>A0A2T5JXU3_9RHOB</name>
<organism evidence="5 6">
    <name type="scientific">Cereibacter azotoformans</name>
    <dbReference type="NCBI Taxonomy" id="43057"/>
    <lineage>
        <taxon>Bacteria</taxon>
        <taxon>Pseudomonadati</taxon>
        <taxon>Pseudomonadota</taxon>
        <taxon>Alphaproteobacteria</taxon>
        <taxon>Rhodobacterales</taxon>
        <taxon>Paracoccaceae</taxon>
        <taxon>Cereibacter</taxon>
    </lineage>
</organism>
<dbReference type="PANTHER" id="PTHR30349:SF88">
    <property type="entry name" value="BLL1584 PROTEIN"/>
    <property type="match status" value="1"/>
</dbReference>
<keyword evidence="1" id="KW-0229">DNA integration</keyword>
<dbReference type="GO" id="GO:0003677">
    <property type="term" value="F:DNA binding"/>
    <property type="evidence" value="ECO:0007669"/>
    <property type="project" value="UniProtKB-KW"/>
</dbReference>
<dbReference type="OrthoDB" id="9808346at2"/>
<dbReference type="AlphaFoldDB" id="A0A2T5JXU3"/>
<dbReference type="InterPro" id="IPR002104">
    <property type="entry name" value="Integrase_catalytic"/>
</dbReference>
<dbReference type="EMBL" id="QAOT01000015">
    <property type="protein sequence ID" value="PTR14976.1"/>
    <property type="molecule type" value="Genomic_DNA"/>
</dbReference>
<dbReference type="InterPro" id="IPR013762">
    <property type="entry name" value="Integrase-like_cat_sf"/>
</dbReference>
<dbReference type="InterPro" id="IPR010998">
    <property type="entry name" value="Integrase_recombinase_N"/>
</dbReference>
<evidence type="ECO:0000256" key="3">
    <source>
        <dbReference type="ARBA" id="ARBA00023172"/>
    </source>
</evidence>
<keyword evidence="2" id="KW-0238">DNA-binding</keyword>
<dbReference type="InterPro" id="IPR050090">
    <property type="entry name" value="Tyrosine_recombinase_XerCD"/>
</dbReference>
<feature type="domain" description="Tyr recombinase" evidence="4">
    <location>
        <begin position="162"/>
        <end position="356"/>
    </location>
</feature>
<dbReference type="PROSITE" id="PS51898">
    <property type="entry name" value="TYR_RECOMBINASE"/>
    <property type="match status" value="1"/>
</dbReference>
<evidence type="ECO:0000313" key="5">
    <source>
        <dbReference type="EMBL" id="PTR14976.1"/>
    </source>
</evidence>
<dbReference type="Gene3D" id="1.10.443.10">
    <property type="entry name" value="Intergrase catalytic core"/>
    <property type="match status" value="1"/>
</dbReference>
<dbReference type="GO" id="GO:0006310">
    <property type="term" value="P:DNA recombination"/>
    <property type="evidence" value="ECO:0007669"/>
    <property type="project" value="UniProtKB-KW"/>
</dbReference>
<evidence type="ECO:0000256" key="2">
    <source>
        <dbReference type="ARBA" id="ARBA00023125"/>
    </source>
</evidence>